<accession>C4V353</accession>
<dbReference type="HOGENOM" id="CLU_3140576_0_0_9"/>
<dbReference type="AlphaFoldDB" id="C4V353"/>
<keyword evidence="2" id="KW-1185">Reference proteome</keyword>
<protein>
    <submittedName>
        <fullName evidence="1">Uncharacterized protein</fullName>
    </submittedName>
</protein>
<evidence type="ECO:0000313" key="1">
    <source>
        <dbReference type="EMBL" id="EEQ48665.1"/>
    </source>
</evidence>
<gene>
    <name evidence="1" type="ORF">HMPREF0908_0947</name>
</gene>
<name>C4V353_9FIRM</name>
<evidence type="ECO:0000313" key="2">
    <source>
        <dbReference type="Proteomes" id="UP000005309"/>
    </source>
</evidence>
<organism evidence="1 2">
    <name type="scientific">Selenomonas flueggei ATCC 43531</name>
    <dbReference type="NCBI Taxonomy" id="638302"/>
    <lineage>
        <taxon>Bacteria</taxon>
        <taxon>Bacillati</taxon>
        <taxon>Bacillota</taxon>
        <taxon>Negativicutes</taxon>
        <taxon>Selenomonadales</taxon>
        <taxon>Selenomonadaceae</taxon>
        <taxon>Selenomonas</taxon>
    </lineage>
</organism>
<dbReference type="Proteomes" id="UP000005309">
    <property type="component" value="Unassembled WGS sequence"/>
</dbReference>
<sequence>MFEYTVFYGRMSVEYTGLGKGVLPERFCMFDFLCVQFHFTMNDFFSTFF</sequence>
<proteinExistence type="predicted"/>
<comment type="caution">
    <text evidence="1">The sequence shown here is derived from an EMBL/GenBank/DDBJ whole genome shotgun (WGS) entry which is preliminary data.</text>
</comment>
<dbReference type="EMBL" id="ACLA01000013">
    <property type="protein sequence ID" value="EEQ48665.1"/>
    <property type="molecule type" value="Genomic_DNA"/>
</dbReference>
<reference evidence="1 2" key="1">
    <citation type="submission" date="2009-04" db="EMBL/GenBank/DDBJ databases">
        <authorList>
            <person name="Qin X."/>
            <person name="Bachman B."/>
            <person name="Battles P."/>
            <person name="Bell A."/>
            <person name="Bess C."/>
            <person name="Bickham C."/>
            <person name="Chaboub L."/>
            <person name="Chen D."/>
            <person name="Coyle M."/>
            <person name="Deiros D.R."/>
            <person name="Dinh H."/>
            <person name="Forbes L."/>
            <person name="Fowler G."/>
            <person name="Francisco L."/>
            <person name="Fu Q."/>
            <person name="Gubbala S."/>
            <person name="Hale W."/>
            <person name="Han Y."/>
            <person name="Hemphill L."/>
            <person name="Highlander S.K."/>
            <person name="Hirani K."/>
            <person name="Hogues M."/>
            <person name="Jackson L."/>
            <person name="Jakkamsetti A."/>
            <person name="Javaid M."/>
            <person name="Jiang H."/>
            <person name="Korchina V."/>
            <person name="Kovar C."/>
            <person name="Lara F."/>
            <person name="Lee S."/>
            <person name="Mata R."/>
            <person name="Mathew T."/>
            <person name="Moen C."/>
            <person name="Morales K."/>
            <person name="Munidasa M."/>
            <person name="Nazareth L."/>
            <person name="Ngo R."/>
            <person name="Nguyen L."/>
            <person name="Okwuonu G."/>
            <person name="Ongeri F."/>
            <person name="Patil S."/>
            <person name="Petrosino J."/>
            <person name="Pham C."/>
            <person name="Pham P."/>
            <person name="Pu L.-L."/>
            <person name="Puazo M."/>
            <person name="Raj R."/>
            <person name="Reid J."/>
            <person name="Rouhana J."/>
            <person name="Saada N."/>
            <person name="Shang Y."/>
            <person name="Simmons D."/>
            <person name="Thornton R."/>
            <person name="Warren J."/>
            <person name="Weissenberger G."/>
            <person name="Zhang J."/>
            <person name="Zhang L."/>
            <person name="Zhou C."/>
            <person name="Zhu D."/>
            <person name="Muzny D."/>
            <person name="Worley K."/>
            <person name="Gibbs R."/>
        </authorList>
    </citation>
    <scope>NUCLEOTIDE SEQUENCE [LARGE SCALE GENOMIC DNA]</scope>
    <source>
        <strain evidence="1 2">ATCC 43531</strain>
    </source>
</reference>
<dbReference type="STRING" id="638302.HMPREF0908_0947"/>